<gene>
    <name evidence="1" type="ORF">BD847_0952</name>
</gene>
<organism evidence="1 2">
    <name type="scientific">Flavobacterium cutihirudinis</name>
    <dbReference type="NCBI Taxonomy" id="1265740"/>
    <lineage>
        <taxon>Bacteria</taxon>
        <taxon>Pseudomonadati</taxon>
        <taxon>Bacteroidota</taxon>
        <taxon>Flavobacteriia</taxon>
        <taxon>Flavobacteriales</taxon>
        <taxon>Flavobacteriaceae</taxon>
        <taxon>Flavobacterium</taxon>
    </lineage>
</organism>
<name>A0A3D9G1C9_9FLAO</name>
<keyword evidence="2" id="KW-1185">Reference proteome</keyword>
<evidence type="ECO:0000313" key="1">
    <source>
        <dbReference type="EMBL" id="RED27021.1"/>
    </source>
</evidence>
<proteinExistence type="predicted"/>
<accession>A0A3D9G1C9</accession>
<evidence type="ECO:0000313" key="2">
    <source>
        <dbReference type="Proteomes" id="UP000257004"/>
    </source>
</evidence>
<dbReference type="AlphaFoldDB" id="A0A3D9G1C9"/>
<dbReference type="EMBL" id="QRDQ01000007">
    <property type="protein sequence ID" value="RED27021.1"/>
    <property type="molecule type" value="Genomic_DNA"/>
</dbReference>
<comment type="caution">
    <text evidence="1">The sequence shown here is derived from an EMBL/GenBank/DDBJ whole genome shotgun (WGS) entry which is preliminary data.</text>
</comment>
<sequence>MFDMIYFKGQRNNYDTASTSTTFLYPIVPLGFTNELKQKSILED</sequence>
<dbReference type="Proteomes" id="UP000257004">
    <property type="component" value="Unassembled WGS sequence"/>
</dbReference>
<protein>
    <submittedName>
        <fullName evidence="1">Uncharacterized protein</fullName>
    </submittedName>
</protein>
<reference evidence="1 2" key="1">
    <citation type="submission" date="2018-07" db="EMBL/GenBank/DDBJ databases">
        <title>Genomic Encyclopedia of Archaeal and Bacterial Type Strains, Phase II (KMG-II): from individual species to whole genera.</title>
        <authorList>
            <person name="Goeker M."/>
        </authorList>
    </citation>
    <scope>NUCLEOTIDE SEQUENCE [LARGE SCALE GENOMIC DNA]</scope>
    <source>
        <strain evidence="1 2">DSM 25795</strain>
    </source>
</reference>